<keyword evidence="2" id="KW-0732">Signal</keyword>
<dbReference type="AlphaFoldDB" id="S8FYI9"/>
<dbReference type="OrthoDB" id="5861241at2759"/>
<dbReference type="Gene3D" id="2.60.110.10">
    <property type="entry name" value="Thaumatin"/>
    <property type="match status" value="1"/>
</dbReference>
<dbReference type="Pfam" id="PF00314">
    <property type="entry name" value="Thaumatin"/>
    <property type="match status" value="1"/>
</dbReference>
<feature type="chain" id="PRO_5004551490" evidence="2">
    <location>
        <begin position="19"/>
        <end position="170"/>
    </location>
</feature>
<dbReference type="InterPro" id="IPR001938">
    <property type="entry name" value="Thaumatin"/>
</dbReference>
<feature type="disulfide bond" evidence="1">
    <location>
        <begin position="88"/>
        <end position="94"/>
    </location>
</feature>
<proteinExistence type="predicted"/>
<protein>
    <submittedName>
        <fullName evidence="3">Osmotin thaumatin-like protein</fullName>
    </submittedName>
</protein>
<dbReference type="PROSITE" id="PS51367">
    <property type="entry name" value="THAUMATIN_2"/>
    <property type="match status" value="1"/>
</dbReference>
<dbReference type="eggNOG" id="ENOG502RCJ1">
    <property type="taxonomic scope" value="Eukaryota"/>
</dbReference>
<dbReference type="SMART" id="SM00205">
    <property type="entry name" value="THN"/>
    <property type="match status" value="1"/>
</dbReference>
<evidence type="ECO:0000313" key="3">
    <source>
        <dbReference type="EMBL" id="EPT03255.1"/>
    </source>
</evidence>
<organism evidence="3 4">
    <name type="scientific">Fomitopsis schrenkii</name>
    <name type="common">Brown rot fungus</name>
    <dbReference type="NCBI Taxonomy" id="2126942"/>
    <lineage>
        <taxon>Eukaryota</taxon>
        <taxon>Fungi</taxon>
        <taxon>Dikarya</taxon>
        <taxon>Basidiomycota</taxon>
        <taxon>Agaricomycotina</taxon>
        <taxon>Agaricomycetes</taxon>
        <taxon>Polyporales</taxon>
        <taxon>Fomitopsis</taxon>
    </lineage>
</organism>
<dbReference type="PANTHER" id="PTHR31048">
    <property type="entry name" value="OS03G0233200 PROTEIN"/>
    <property type="match status" value="1"/>
</dbReference>
<dbReference type="InParanoid" id="S8FYI9"/>
<dbReference type="SUPFAM" id="SSF49870">
    <property type="entry name" value="Osmotin, thaumatin-like protein"/>
    <property type="match status" value="1"/>
</dbReference>
<reference evidence="3 4" key="1">
    <citation type="journal article" date="2012" name="Science">
        <title>The Paleozoic origin of enzymatic lignin decomposition reconstructed from 31 fungal genomes.</title>
        <authorList>
            <person name="Floudas D."/>
            <person name="Binder M."/>
            <person name="Riley R."/>
            <person name="Barry K."/>
            <person name="Blanchette R.A."/>
            <person name="Henrissat B."/>
            <person name="Martinez A.T."/>
            <person name="Otillar R."/>
            <person name="Spatafora J.W."/>
            <person name="Yadav J.S."/>
            <person name="Aerts A."/>
            <person name="Benoit I."/>
            <person name="Boyd A."/>
            <person name="Carlson A."/>
            <person name="Copeland A."/>
            <person name="Coutinho P.M."/>
            <person name="de Vries R.P."/>
            <person name="Ferreira P."/>
            <person name="Findley K."/>
            <person name="Foster B."/>
            <person name="Gaskell J."/>
            <person name="Glotzer D."/>
            <person name="Gorecki P."/>
            <person name="Heitman J."/>
            <person name="Hesse C."/>
            <person name="Hori C."/>
            <person name="Igarashi K."/>
            <person name="Jurgens J.A."/>
            <person name="Kallen N."/>
            <person name="Kersten P."/>
            <person name="Kohler A."/>
            <person name="Kuees U."/>
            <person name="Kumar T.K.A."/>
            <person name="Kuo A."/>
            <person name="LaButti K."/>
            <person name="Larrondo L.F."/>
            <person name="Lindquist E."/>
            <person name="Ling A."/>
            <person name="Lombard V."/>
            <person name="Lucas S."/>
            <person name="Lundell T."/>
            <person name="Martin R."/>
            <person name="McLaughlin D.J."/>
            <person name="Morgenstern I."/>
            <person name="Morin E."/>
            <person name="Murat C."/>
            <person name="Nagy L.G."/>
            <person name="Nolan M."/>
            <person name="Ohm R.A."/>
            <person name="Patyshakuliyeva A."/>
            <person name="Rokas A."/>
            <person name="Ruiz-Duenas F.J."/>
            <person name="Sabat G."/>
            <person name="Salamov A."/>
            <person name="Samejima M."/>
            <person name="Schmutz J."/>
            <person name="Slot J.C."/>
            <person name="St John F."/>
            <person name="Stenlid J."/>
            <person name="Sun H."/>
            <person name="Sun S."/>
            <person name="Syed K."/>
            <person name="Tsang A."/>
            <person name="Wiebenga A."/>
            <person name="Young D."/>
            <person name="Pisabarro A."/>
            <person name="Eastwood D.C."/>
            <person name="Martin F."/>
            <person name="Cullen D."/>
            <person name="Grigoriev I.V."/>
            <person name="Hibbett D.S."/>
        </authorList>
    </citation>
    <scope>NUCLEOTIDE SEQUENCE</scope>
    <source>
        <strain evidence="4">FP-58527</strain>
    </source>
</reference>
<keyword evidence="4" id="KW-1185">Reference proteome</keyword>
<dbReference type="PIRSF" id="PIRSF002703">
    <property type="entry name" value="Thaumatin"/>
    <property type="match status" value="1"/>
</dbReference>
<sequence length="170" mass="17679">MFSRLAVLVTALATLAAANPVYIVNNCDQQIDPAFFPTVQDHYRNPTGGFELPAGEQYLVYLLSGWSGRIWGRTDCDADGNCATGGGCQGGVNCTSPAPAGPTLAQFTIDANGEDYFAPSTVDGFNIPVSIVPQQGCSTGAVSCTGLNEGTGCDLTAACPTLVYYSVIFC</sequence>
<feature type="signal peptide" evidence="2">
    <location>
        <begin position="1"/>
        <end position="18"/>
    </location>
</feature>
<dbReference type="Proteomes" id="UP000015241">
    <property type="component" value="Unassembled WGS sequence"/>
</dbReference>
<evidence type="ECO:0000313" key="4">
    <source>
        <dbReference type="Proteomes" id="UP000015241"/>
    </source>
</evidence>
<dbReference type="PRINTS" id="PR00347">
    <property type="entry name" value="THAUMATIN"/>
</dbReference>
<accession>S8FYI9</accession>
<evidence type="ECO:0000256" key="2">
    <source>
        <dbReference type="SAM" id="SignalP"/>
    </source>
</evidence>
<dbReference type="InterPro" id="IPR037176">
    <property type="entry name" value="Osmotin/thaumatin-like_sf"/>
</dbReference>
<gene>
    <name evidence="3" type="ORF">FOMPIDRAFT_161849</name>
</gene>
<dbReference type="HOGENOM" id="CLU_1570687_0_0_1"/>
<feature type="disulfide bond" evidence="1">
    <location>
        <begin position="76"/>
        <end position="82"/>
    </location>
</feature>
<name>S8FYI9_FOMSC</name>
<evidence type="ECO:0000256" key="1">
    <source>
        <dbReference type="PIRSR" id="PIRSR002703-1"/>
    </source>
</evidence>
<dbReference type="EMBL" id="KE504131">
    <property type="protein sequence ID" value="EPT03255.1"/>
    <property type="molecule type" value="Genomic_DNA"/>
</dbReference>
<keyword evidence="1" id="KW-1015">Disulfide bond</keyword>